<dbReference type="EMBL" id="CAXLJM020000049">
    <property type="protein sequence ID" value="CAL8112769.1"/>
    <property type="molecule type" value="Genomic_DNA"/>
</dbReference>
<organism evidence="3 4">
    <name type="scientific">Orchesella dallaii</name>
    <dbReference type="NCBI Taxonomy" id="48710"/>
    <lineage>
        <taxon>Eukaryota</taxon>
        <taxon>Metazoa</taxon>
        <taxon>Ecdysozoa</taxon>
        <taxon>Arthropoda</taxon>
        <taxon>Hexapoda</taxon>
        <taxon>Collembola</taxon>
        <taxon>Entomobryomorpha</taxon>
        <taxon>Entomobryoidea</taxon>
        <taxon>Orchesellidae</taxon>
        <taxon>Orchesellinae</taxon>
        <taxon>Orchesella</taxon>
    </lineage>
</organism>
<evidence type="ECO:0000313" key="4">
    <source>
        <dbReference type="Proteomes" id="UP001642540"/>
    </source>
</evidence>
<feature type="chain" id="PRO_5045351975" evidence="2">
    <location>
        <begin position="19"/>
        <end position="193"/>
    </location>
</feature>
<dbReference type="SUPFAM" id="SSF50370">
    <property type="entry name" value="Ricin B-like lectins"/>
    <property type="match status" value="1"/>
</dbReference>
<evidence type="ECO:0000313" key="3">
    <source>
        <dbReference type="EMBL" id="CAL8112769.1"/>
    </source>
</evidence>
<dbReference type="Proteomes" id="UP001642540">
    <property type="component" value="Unassembled WGS sequence"/>
</dbReference>
<accession>A0ABP1QW64</accession>
<keyword evidence="4" id="KW-1185">Reference proteome</keyword>
<reference evidence="3 4" key="1">
    <citation type="submission" date="2024-08" db="EMBL/GenBank/DDBJ databases">
        <authorList>
            <person name="Cucini C."/>
            <person name="Frati F."/>
        </authorList>
    </citation>
    <scope>NUCLEOTIDE SEQUENCE [LARGE SCALE GENOMIC DNA]</scope>
</reference>
<gene>
    <name evidence="3" type="ORF">ODALV1_LOCUS15774</name>
</gene>
<proteinExistence type="predicted"/>
<evidence type="ECO:0000256" key="1">
    <source>
        <dbReference type="SAM" id="MobiDB-lite"/>
    </source>
</evidence>
<sequence>MNSFRSLLFFGLIAYCHAQSTMIESKLDGKVLTVTNKTVPPTGPYERLGVAVMAADHSHVLPQHWEFNDFSGQNQGQILPVDARVWNSLTALLPCDDCFAYFYTYDFGQNGTDGSRLLRRVDTDTCVKNPGQDGFITDAECDENDVSQLWIIHASSIKRKNHDSVEEELLSSEELEYKSSSASEEEAEIEYHD</sequence>
<protein>
    <submittedName>
        <fullName evidence="3">Uncharacterized protein</fullName>
    </submittedName>
</protein>
<evidence type="ECO:0000256" key="2">
    <source>
        <dbReference type="SAM" id="SignalP"/>
    </source>
</evidence>
<dbReference type="InterPro" id="IPR035992">
    <property type="entry name" value="Ricin_B-like_lectins"/>
</dbReference>
<keyword evidence="2" id="KW-0732">Signal</keyword>
<feature type="region of interest" description="Disordered" evidence="1">
    <location>
        <begin position="171"/>
        <end position="193"/>
    </location>
</feature>
<comment type="caution">
    <text evidence="3">The sequence shown here is derived from an EMBL/GenBank/DDBJ whole genome shotgun (WGS) entry which is preliminary data.</text>
</comment>
<name>A0ABP1QW64_9HEXA</name>
<feature type="compositionally biased region" description="Acidic residues" evidence="1">
    <location>
        <begin position="183"/>
        <end position="193"/>
    </location>
</feature>
<feature type="signal peptide" evidence="2">
    <location>
        <begin position="1"/>
        <end position="18"/>
    </location>
</feature>